<feature type="transmembrane region" description="Helical" evidence="6">
    <location>
        <begin position="35"/>
        <end position="53"/>
    </location>
</feature>
<dbReference type="Pfam" id="PF01027">
    <property type="entry name" value="Bax1-I"/>
    <property type="match status" value="1"/>
</dbReference>
<dbReference type="PANTHER" id="PTHR23291:SF50">
    <property type="entry name" value="PROTEIN LIFEGUARD 4"/>
    <property type="match status" value="1"/>
</dbReference>
<dbReference type="OrthoDB" id="5177430at2"/>
<protein>
    <submittedName>
        <fullName evidence="7">Inhibitor of apoptosis-promoting Bax1</fullName>
    </submittedName>
</protein>
<evidence type="ECO:0000256" key="2">
    <source>
        <dbReference type="ARBA" id="ARBA00010350"/>
    </source>
</evidence>
<dbReference type="GO" id="GO:0005886">
    <property type="term" value="C:plasma membrane"/>
    <property type="evidence" value="ECO:0007669"/>
    <property type="project" value="TreeGrafter"/>
</dbReference>
<proteinExistence type="inferred from homology"/>
<evidence type="ECO:0000256" key="4">
    <source>
        <dbReference type="ARBA" id="ARBA00022989"/>
    </source>
</evidence>
<dbReference type="RefSeq" id="WP_145248023.1">
    <property type="nucleotide sequence ID" value="NZ_CP036278.1"/>
</dbReference>
<gene>
    <name evidence="7" type="ORF">Pan181_33130</name>
</gene>
<feature type="transmembrane region" description="Helical" evidence="6">
    <location>
        <begin position="134"/>
        <end position="157"/>
    </location>
</feature>
<feature type="transmembrane region" description="Helical" evidence="6">
    <location>
        <begin position="164"/>
        <end position="186"/>
    </location>
</feature>
<dbReference type="EMBL" id="CP036278">
    <property type="protein sequence ID" value="QDU57099.1"/>
    <property type="molecule type" value="Genomic_DNA"/>
</dbReference>
<dbReference type="PANTHER" id="PTHR23291">
    <property type="entry name" value="BAX INHIBITOR-RELATED"/>
    <property type="match status" value="1"/>
</dbReference>
<sequence length="252" mass="27640">MNQADFRAQNPYASFGMVAADAPAADRLSFIRRTYLHVALAVYALVMLEVMYFTLFGDTMNQLMPRMMNRVTWFLILAAFMAVGHVANKWAMSDTSASKQYMGLGLYVLFESFVLAPLLWIANHYATPVGDMTFSPIAVAAVLTLFVFAGLTLGVFLTRADFSFLGPILGIGGMLALGLIAASFFFPGMLSGVWFPIAMVVLVSGSVLYSTSNVLHHYRTTQHVAAALALFASLATLFWYILQIVLASSRRN</sequence>
<keyword evidence="5 6" id="KW-0472">Membrane</keyword>
<keyword evidence="8" id="KW-1185">Reference proteome</keyword>
<dbReference type="Proteomes" id="UP000315750">
    <property type="component" value="Chromosome"/>
</dbReference>
<comment type="subcellular location">
    <subcellularLocation>
        <location evidence="1">Membrane</location>
        <topology evidence="1">Multi-pass membrane protein</topology>
    </subcellularLocation>
</comment>
<evidence type="ECO:0000313" key="7">
    <source>
        <dbReference type="EMBL" id="QDU57099.1"/>
    </source>
</evidence>
<feature type="transmembrane region" description="Helical" evidence="6">
    <location>
        <begin position="73"/>
        <end position="92"/>
    </location>
</feature>
<keyword evidence="3 6" id="KW-0812">Transmembrane</keyword>
<reference evidence="7 8" key="1">
    <citation type="submission" date="2019-02" db="EMBL/GenBank/DDBJ databases">
        <title>Deep-cultivation of Planctomycetes and their phenomic and genomic characterization uncovers novel biology.</title>
        <authorList>
            <person name="Wiegand S."/>
            <person name="Jogler M."/>
            <person name="Boedeker C."/>
            <person name="Pinto D."/>
            <person name="Vollmers J."/>
            <person name="Rivas-Marin E."/>
            <person name="Kohn T."/>
            <person name="Peeters S.H."/>
            <person name="Heuer A."/>
            <person name="Rast P."/>
            <person name="Oberbeckmann S."/>
            <person name="Bunk B."/>
            <person name="Jeske O."/>
            <person name="Meyerdierks A."/>
            <person name="Storesund J.E."/>
            <person name="Kallscheuer N."/>
            <person name="Luecker S."/>
            <person name="Lage O.M."/>
            <person name="Pohl T."/>
            <person name="Merkel B.J."/>
            <person name="Hornburger P."/>
            <person name="Mueller R.-W."/>
            <person name="Bruemmer F."/>
            <person name="Labrenz M."/>
            <person name="Spormann A.M."/>
            <person name="Op den Camp H."/>
            <person name="Overmann J."/>
            <person name="Amann R."/>
            <person name="Jetten M.S.M."/>
            <person name="Mascher T."/>
            <person name="Medema M.H."/>
            <person name="Devos D.P."/>
            <person name="Kaster A.-K."/>
            <person name="Ovreas L."/>
            <person name="Rohde M."/>
            <person name="Galperin M.Y."/>
            <person name="Jogler C."/>
        </authorList>
    </citation>
    <scope>NUCLEOTIDE SEQUENCE [LARGE SCALE GENOMIC DNA]</scope>
    <source>
        <strain evidence="7 8">Pan181</strain>
    </source>
</reference>
<evidence type="ECO:0000256" key="6">
    <source>
        <dbReference type="RuleBase" id="RU004379"/>
    </source>
</evidence>
<feature type="transmembrane region" description="Helical" evidence="6">
    <location>
        <begin position="223"/>
        <end position="242"/>
    </location>
</feature>
<evidence type="ECO:0000256" key="5">
    <source>
        <dbReference type="ARBA" id="ARBA00023136"/>
    </source>
</evidence>
<organism evidence="7 8">
    <name type="scientific">Aeoliella mucimassa</name>
    <dbReference type="NCBI Taxonomy" id="2527972"/>
    <lineage>
        <taxon>Bacteria</taxon>
        <taxon>Pseudomonadati</taxon>
        <taxon>Planctomycetota</taxon>
        <taxon>Planctomycetia</taxon>
        <taxon>Pirellulales</taxon>
        <taxon>Lacipirellulaceae</taxon>
        <taxon>Aeoliella</taxon>
    </lineage>
</organism>
<accession>A0A518AQU4</accession>
<evidence type="ECO:0000313" key="8">
    <source>
        <dbReference type="Proteomes" id="UP000315750"/>
    </source>
</evidence>
<dbReference type="KEGG" id="amuc:Pan181_33130"/>
<dbReference type="InterPro" id="IPR006214">
    <property type="entry name" value="Bax_inhibitor_1-related"/>
</dbReference>
<name>A0A518AQU4_9BACT</name>
<dbReference type="AlphaFoldDB" id="A0A518AQU4"/>
<feature type="transmembrane region" description="Helical" evidence="6">
    <location>
        <begin position="192"/>
        <end position="211"/>
    </location>
</feature>
<comment type="similarity">
    <text evidence="2 6">Belongs to the BI1 family.</text>
</comment>
<evidence type="ECO:0000256" key="1">
    <source>
        <dbReference type="ARBA" id="ARBA00004141"/>
    </source>
</evidence>
<keyword evidence="4 6" id="KW-1133">Transmembrane helix</keyword>
<feature type="transmembrane region" description="Helical" evidence="6">
    <location>
        <begin position="104"/>
        <end position="122"/>
    </location>
</feature>
<evidence type="ECO:0000256" key="3">
    <source>
        <dbReference type="ARBA" id="ARBA00022692"/>
    </source>
</evidence>